<dbReference type="HOGENOM" id="CLU_2588932_0_0_6"/>
<keyword evidence="2" id="KW-1185">Reference proteome</keyword>
<dbReference type="EMBL" id="FN667742">
    <property type="protein sequence ID" value="CBJ89575.1"/>
    <property type="molecule type" value="Genomic_DNA"/>
</dbReference>
<proteinExistence type="predicted"/>
<dbReference type="Proteomes" id="UP000008075">
    <property type="component" value="Chromosome"/>
</dbReference>
<name>D3VBD6_XENNA</name>
<accession>D3VBD6</accession>
<organism evidence="1 2">
    <name type="scientific">Xenorhabdus nematophila (strain ATCC 19061 / DSM 3370 / CCUG 14189 / LMG 1036 / NCIMB 9965 / AN6)</name>
    <dbReference type="NCBI Taxonomy" id="406817"/>
    <lineage>
        <taxon>Bacteria</taxon>
        <taxon>Pseudomonadati</taxon>
        <taxon>Pseudomonadota</taxon>
        <taxon>Gammaproteobacteria</taxon>
        <taxon>Enterobacterales</taxon>
        <taxon>Morganellaceae</taxon>
        <taxon>Xenorhabdus</taxon>
    </lineage>
</organism>
<sequence>MYLSLPVLSKSSHQLQPLGAHMETSFEAEKLFEAVPQLKIPKCVCPSPITLNKLWYRLLQMMSAVFRHIGTAFPVSNTCS</sequence>
<protein>
    <submittedName>
        <fullName evidence="1">Uncharacterized protein</fullName>
    </submittedName>
</protein>
<dbReference type="KEGG" id="xne:XNC1_1512"/>
<gene>
    <name evidence="1" type="ordered locus">XNC1_1512</name>
</gene>
<dbReference type="AlphaFoldDB" id="D3VBD6"/>
<reference evidence="1 2" key="1">
    <citation type="journal article" date="2011" name="PLoS ONE">
        <title>The entomopathogenic bacterial endosymbionts xenorhabdus and photorhabdus: convergent lifestyles from divergent genomes.</title>
        <authorList>
            <person name="Chaston J.M."/>
            <person name="Suen G."/>
            <person name="Tucker S.L."/>
            <person name="Andersen A.W."/>
            <person name="Bhasin A."/>
            <person name="Bode E."/>
            <person name="Bode H.B."/>
            <person name="Brachmann A.O."/>
            <person name="Cowles C.E."/>
            <person name="Cowles K.N."/>
            <person name="Darby C."/>
            <person name="de Leon L."/>
            <person name="Drace K."/>
            <person name="Du Z."/>
            <person name="Givaudan A."/>
            <person name="Herbert Tran E.E."/>
            <person name="Jewell K.A."/>
            <person name="Knack J.J."/>
            <person name="Krasomil-Osterfeld K.C."/>
            <person name="Kukor R."/>
            <person name="Lanois A."/>
            <person name="Latreille P."/>
            <person name="Leimgruber N.K."/>
            <person name="Lipke C.M."/>
            <person name="Liu R."/>
            <person name="Lu X."/>
            <person name="Martens E.C."/>
            <person name="Marri P.R."/>
            <person name="Medigue C."/>
            <person name="Menard M.L."/>
            <person name="Miller N.M."/>
            <person name="Morales-Soto N."/>
            <person name="Norton S."/>
            <person name="Ogier J.C."/>
            <person name="Orchard S.S."/>
            <person name="Park D."/>
            <person name="Park Y."/>
            <person name="Qurollo B.A."/>
            <person name="Sugar D.R."/>
            <person name="Richards G.R."/>
            <person name="Rouy Z."/>
            <person name="Slominski B."/>
            <person name="Slominski K."/>
            <person name="Snyder H."/>
            <person name="Tjaden B.C."/>
            <person name="van der Hoeven R."/>
            <person name="Welch R.D."/>
            <person name="Wheeler C."/>
            <person name="Xiang B."/>
            <person name="Barbazuk B."/>
            <person name="Gaudriault S."/>
            <person name="Goodner B."/>
            <person name="Slater S.C."/>
            <person name="Forst S."/>
            <person name="Goldman B.S."/>
            <person name="Goodrich-Blair H."/>
        </authorList>
    </citation>
    <scope>NUCLEOTIDE SEQUENCE [LARGE SCALE GENOMIC DNA]</scope>
    <source>
        <strain evidence="2">ATCC 19061 / DSM 3370 / CCUG 14189 / LMG 1036 / NCIMB 9965 / AN6</strain>
    </source>
</reference>
<evidence type="ECO:0000313" key="1">
    <source>
        <dbReference type="EMBL" id="CBJ89575.1"/>
    </source>
</evidence>
<evidence type="ECO:0000313" key="2">
    <source>
        <dbReference type="Proteomes" id="UP000008075"/>
    </source>
</evidence>